<reference evidence="11 12" key="1">
    <citation type="journal article" date="2016" name="Nat. Commun.">
        <title>Thousands of microbial genomes shed light on interconnected biogeochemical processes in an aquifer system.</title>
        <authorList>
            <person name="Anantharaman K."/>
            <person name="Brown C.T."/>
            <person name="Hug L.A."/>
            <person name="Sharon I."/>
            <person name="Castelle C.J."/>
            <person name="Probst A.J."/>
            <person name="Thomas B.C."/>
            <person name="Singh A."/>
            <person name="Wilkins M.J."/>
            <person name="Karaoz U."/>
            <person name="Brodie E.L."/>
            <person name="Williams K.H."/>
            <person name="Hubbard S.S."/>
            <person name="Banfield J.F."/>
        </authorList>
    </citation>
    <scope>NUCLEOTIDE SEQUENCE [LARGE SCALE GENOMIC DNA]</scope>
</reference>
<evidence type="ECO:0000256" key="2">
    <source>
        <dbReference type="ARBA" id="ARBA00022729"/>
    </source>
</evidence>
<evidence type="ECO:0000313" key="11">
    <source>
        <dbReference type="EMBL" id="OGE01826.1"/>
    </source>
</evidence>
<comment type="caution">
    <text evidence="11">The sequence shown here is derived from an EMBL/GenBank/DDBJ whole genome shotgun (WGS) entry which is preliminary data.</text>
</comment>
<dbReference type="InterPro" id="IPR001967">
    <property type="entry name" value="Peptidase_S11_N"/>
</dbReference>
<dbReference type="GO" id="GO:0006508">
    <property type="term" value="P:proteolysis"/>
    <property type="evidence" value="ECO:0007669"/>
    <property type="project" value="InterPro"/>
</dbReference>
<keyword evidence="2" id="KW-0732">Signal</keyword>
<evidence type="ECO:0000256" key="8">
    <source>
        <dbReference type="PIRSR" id="PIRSR618044-2"/>
    </source>
</evidence>
<dbReference type="GO" id="GO:0071555">
    <property type="term" value="P:cell wall organization"/>
    <property type="evidence" value="ECO:0007669"/>
    <property type="project" value="UniProtKB-KW"/>
</dbReference>
<keyword evidence="3" id="KW-0378">Hydrolase</keyword>
<protein>
    <recommendedName>
        <fullName evidence="10">Peptidase S11 D-alanyl-D-alanine carboxypeptidase A N-terminal domain-containing protein</fullName>
    </recommendedName>
</protein>
<sequence length="328" mass="35753">MFVIARKTEVKSTLTDDSVTFEAKDHLEKAKNKIKGDENWKPQGWGSGEYLETIPKIKAGVVLNLESGDVIWSMNLKDKIAPASLTKVATVITAIDLQALDTQLEVSSQAASQIPTIIGLKAGEKLTLSEAISAAILTSANDATEAIASSIGLMVGNGTADFEEVVNYKLQKIGARQTHFVTSTGLDDPNHYSTVYDLAIIAHEALSNYPFVADVADDTYRRLDANSNHPLFDLPNWNALLGTYPGVNGLKIGFTEDAGHVNIVSAEREGKKLLSIVIGAKSLEEREIAAATLLNYGFSKYNIEPFPVEQLNLVERYQDWQKQLSSVK</sequence>
<dbReference type="PRINTS" id="PR00725">
    <property type="entry name" value="DADACBPTASE1"/>
</dbReference>
<dbReference type="STRING" id="1797737.A2196_02985"/>
<evidence type="ECO:0000256" key="4">
    <source>
        <dbReference type="ARBA" id="ARBA00022960"/>
    </source>
</evidence>
<proteinExistence type="inferred from homology"/>
<feature type="active site" description="Acyl-ester intermediate" evidence="7">
    <location>
        <position position="84"/>
    </location>
</feature>
<feature type="binding site" evidence="8">
    <location>
        <position position="251"/>
    </location>
    <ligand>
        <name>substrate</name>
    </ligand>
</feature>
<evidence type="ECO:0000256" key="7">
    <source>
        <dbReference type="PIRSR" id="PIRSR618044-1"/>
    </source>
</evidence>
<evidence type="ECO:0000256" key="6">
    <source>
        <dbReference type="ARBA" id="ARBA00023316"/>
    </source>
</evidence>
<evidence type="ECO:0000256" key="3">
    <source>
        <dbReference type="ARBA" id="ARBA00022801"/>
    </source>
</evidence>
<name>A0A1F5HCM7_9BACT</name>
<dbReference type="AlphaFoldDB" id="A0A1F5HCM7"/>
<dbReference type="GO" id="GO:0008360">
    <property type="term" value="P:regulation of cell shape"/>
    <property type="evidence" value="ECO:0007669"/>
    <property type="project" value="UniProtKB-KW"/>
</dbReference>
<feature type="domain" description="Peptidase S11 D-alanyl-D-alanine carboxypeptidase A N-terminal" evidence="10">
    <location>
        <begin position="58"/>
        <end position="281"/>
    </location>
</feature>
<keyword evidence="4" id="KW-0133">Cell shape</keyword>
<keyword evidence="5" id="KW-0573">Peptidoglycan synthesis</keyword>
<dbReference type="Gene3D" id="3.40.710.10">
    <property type="entry name" value="DD-peptidase/beta-lactamase superfamily"/>
    <property type="match status" value="1"/>
</dbReference>
<keyword evidence="6" id="KW-0961">Cell wall biogenesis/degradation</keyword>
<dbReference type="EMBL" id="MFCA01000025">
    <property type="protein sequence ID" value="OGE01826.1"/>
    <property type="molecule type" value="Genomic_DNA"/>
</dbReference>
<dbReference type="Proteomes" id="UP000176751">
    <property type="component" value="Unassembled WGS sequence"/>
</dbReference>
<feature type="active site" description="Proton acceptor" evidence="7">
    <location>
        <position position="87"/>
    </location>
</feature>
<accession>A0A1F5HCM7</accession>
<dbReference type="InterPro" id="IPR018044">
    <property type="entry name" value="Peptidase_S11"/>
</dbReference>
<dbReference type="InterPro" id="IPR012338">
    <property type="entry name" value="Beta-lactam/transpept-like"/>
</dbReference>
<dbReference type="Pfam" id="PF00768">
    <property type="entry name" value="Peptidase_S11"/>
    <property type="match status" value="1"/>
</dbReference>
<comment type="similarity">
    <text evidence="1 9">Belongs to the peptidase S11 family.</text>
</comment>
<evidence type="ECO:0000256" key="5">
    <source>
        <dbReference type="ARBA" id="ARBA00022984"/>
    </source>
</evidence>
<dbReference type="GO" id="GO:0009002">
    <property type="term" value="F:serine-type D-Ala-D-Ala carboxypeptidase activity"/>
    <property type="evidence" value="ECO:0007669"/>
    <property type="project" value="InterPro"/>
</dbReference>
<dbReference type="PANTHER" id="PTHR21581">
    <property type="entry name" value="D-ALANYL-D-ALANINE CARBOXYPEPTIDASE"/>
    <property type="match status" value="1"/>
</dbReference>
<feature type="active site" evidence="7">
    <location>
        <position position="139"/>
    </location>
</feature>
<evidence type="ECO:0000313" key="12">
    <source>
        <dbReference type="Proteomes" id="UP000176751"/>
    </source>
</evidence>
<dbReference type="PANTHER" id="PTHR21581:SF6">
    <property type="entry name" value="TRAFFICKING PROTEIN PARTICLE COMPLEX SUBUNIT 12"/>
    <property type="match status" value="1"/>
</dbReference>
<evidence type="ECO:0000256" key="9">
    <source>
        <dbReference type="RuleBase" id="RU004016"/>
    </source>
</evidence>
<evidence type="ECO:0000256" key="1">
    <source>
        <dbReference type="ARBA" id="ARBA00007164"/>
    </source>
</evidence>
<evidence type="ECO:0000259" key="10">
    <source>
        <dbReference type="Pfam" id="PF00768"/>
    </source>
</evidence>
<gene>
    <name evidence="11" type="ORF">A2196_02985</name>
</gene>
<organism evidence="11 12">
    <name type="scientific">Candidatus Curtissbacteria bacterium RIFOXYA1_FULL_41_14</name>
    <dbReference type="NCBI Taxonomy" id="1797737"/>
    <lineage>
        <taxon>Bacteria</taxon>
        <taxon>Candidatus Curtissiibacteriota</taxon>
    </lineage>
</organism>
<dbReference type="SUPFAM" id="SSF56601">
    <property type="entry name" value="beta-lactamase/transpeptidase-like"/>
    <property type="match status" value="1"/>
</dbReference>
<dbReference type="GO" id="GO:0009252">
    <property type="term" value="P:peptidoglycan biosynthetic process"/>
    <property type="evidence" value="ECO:0007669"/>
    <property type="project" value="UniProtKB-KW"/>
</dbReference>